<dbReference type="AlphaFoldDB" id="A0A2P6M958"/>
<reference evidence="1 2" key="1">
    <citation type="submission" date="2018-03" db="EMBL/GenBank/DDBJ databases">
        <title>Arenimonas caeni sp. nov., isolated from activated sludge.</title>
        <authorList>
            <person name="Liu H."/>
        </authorList>
    </citation>
    <scope>NUCLEOTIDE SEQUENCE [LARGE SCALE GENOMIC DNA]</scope>
    <source>
        <strain evidence="2">z29</strain>
    </source>
</reference>
<dbReference type="OrthoDB" id="2987847at2"/>
<organism evidence="1 2">
    <name type="scientific">Arenimonas caeni</name>
    <dbReference type="NCBI Taxonomy" id="2058085"/>
    <lineage>
        <taxon>Bacteria</taxon>
        <taxon>Pseudomonadati</taxon>
        <taxon>Pseudomonadota</taxon>
        <taxon>Gammaproteobacteria</taxon>
        <taxon>Lysobacterales</taxon>
        <taxon>Lysobacteraceae</taxon>
        <taxon>Arenimonas</taxon>
    </lineage>
</organism>
<dbReference type="InterPro" id="IPR001969">
    <property type="entry name" value="Aspartic_peptidase_AS"/>
</dbReference>
<proteinExistence type="predicted"/>
<evidence type="ECO:0008006" key="3">
    <source>
        <dbReference type="Google" id="ProtNLM"/>
    </source>
</evidence>
<dbReference type="GO" id="GO:0006508">
    <property type="term" value="P:proteolysis"/>
    <property type="evidence" value="ECO:0007669"/>
    <property type="project" value="InterPro"/>
</dbReference>
<dbReference type="GO" id="GO:0004190">
    <property type="term" value="F:aspartic-type endopeptidase activity"/>
    <property type="evidence" value="ECO:0007669"/>
    <property type="project" value="InterPro"/>
</dbReference>
<dbReference type="Proteomes" id="UP000241736">
    <property type="component" value="Unassembled WGS sequence"/>
</dbReference>
<sequence length="167" mass="18179">MHGVDLGFQVRGDGQRSMHFPSMPMTVAGEELHVLLDTGATATLGEDAAAVFGLPAGTPVGTSFIEREVFERWAAAHPEWRVLGRGDALRGQSFRMIEVPELVIGGLAIGPVWFTERPPGAFQKYMASMMDRPTWGALGGSAFRHVRMVVDYPAARAWFSPGPKPTR</sequence>
<evidence type="ECO:0000313" key="2">
    <source>
        <dbReference type="Proteomes" id="UP000241736"/>
    </source>
</evidence>
<protein>
    <recommendedName>
        <fullName evidence="3">Peptidase A2 domain-containing protein</fullName>
    </recommendedName>
</protein>
<gene>
    <name evidence="1" type="ORF">C6N40_07030</name>
</gene>
<keyword evidence="2" id="KW-1185">Reference proteome</keyword>
<comment type="caution">
    <text evidence="1">The sequence shown here is derived from an EMBL/GenBank/DDBJ whole genome shotgun (WGS) entry which is preliminary data.</text>
</comment>
<accession>A0A2P6M958</accession>
<name>A0A2P6M958_9GAMM</name>
<dbReference type="EMBL" id="PVLF01000007">
    <property type="protein sequence ID" value="PRH82534.1"/>
    <property type="molecule type" value="Genomic_DNA"/>
</dbReference>
<dbReference type="PROSITE" id="PS00141">
    <property type="entry name" value="ASP_PROTEASE"/>
    <property type="match status" value="1"/>
</dbReference>
<evidence type="ECO:0000313" key="1">
    <source>
        <dbReference type="EMBL" id="PRH82534.1"/>
    </source>
</evidence>